<dbReference type="Proteomes" id="UP001732700">
    <property type="component" value="Chromosome 6A"/>
</dbReference>
<proteinExistence type="predicted"/>
<reference evidence="1" key="1">
    <citation type="submission" date="2021-05" db="EMBL/GenBank/DDBJ databases">
        <authorList>
            <person name="Scholz U."/>
            <person name="Mascher M."/>
            <person name="Fiebig A."/>
        </authorList>
    </citation>
    <scope>NUCLEOTIDE SEQUENCE [LARGE SCALE GENOMIC DNA]</scope>
</reference>
<sequence>MGNSFAAGSAPALLAETQDPCFTWKIHEFSVLPMGDLPINCAPFIFSGYRWFLQLSPVHRTLPFFAIPYVTLSLGIARGQGCLGLEPGVMMAVVFEFSIYNHTDRAYYGCKATHNFDVKHIYSKKECLIPLAKLLKSPDFLADDCCVFGVHILKIDVILPEEMAIVVQKNAPAVQNLFIDKLPYIKWSYSVTIGNFLEQFAERFVTYKFELDGQKWYFGIYPCGNRYSNNCLSLFLHLDGSDEVPHEYGKLVELTLSILDERRGKHYTRRCPGLVVFAGKCHWGWSEFIPLTMLFDPSRGYLVGSSCTLKAEIVMIGSSS</sequence>
<accession>A0ACD5YNZ8</accession>
<evidence type="ECO:0000313" key="2">
    <source>
        <dbReference type="Proteomes" id="UP001732700"/>
    </source>
</evidence>
<organism evidence="1 2">
    <name type="scientific">Avena sativa</name>
    <name type="common">Oat</name>
    <dbReference type="NCBI Taxonomy" id="4498"/>
    <lineage>
        <taxon>Eukaryota</taxon>
        <taxon>Viridiplantae</taxon>
        <taxon>Streptophyta</taxon>
        <taxon>Embryophyta</taxon>
        <taxon>Tracheophyta</taxon>
        <taxon>Spermatophyta</taxon>
        <taxon>Magnoliopsida</taxon>
        <taxon>Liliopsida</taxon>
        <taxon>Poales</taxon>
        <taxon>Poaceae</taxon>
        <taxon>BOP clade</taxon>
        <taxon>Pooideae</taxon>
        <taxon>Poodae</taxon>
        <taxon>Poeae</taxon>
        <taxon>Poeae Chloroplast Group 1 (Aveneae type)</taxon>
        <taxon>Aveninae</taxon>
        <taxon>Avena</taxon>
    </lineage>
</organism>
<dbReference type="EnsemblPlants" id="AVESA.00010b.r2.6AG1008280.1">
    <property type="protein sequence ID" value="AVESA.00010b.r2.6AG1008280.1.CDS"/>
    <property type="gene ID" value="AVESA.00010b.r2.6AG1008280"/>
</dbReference>
<protein>
    <submittedName>
        <fullName evidence="1">Uncharacterized protein</fullName>
    </submittedName>
</protein>
<name>A0ACD5YNZ8_AVESA</name>
<reference evidence="1" key="2">
    <citation type="submission" date="2025-09" db="UniProtKB">
        <authorList>
            <consortium name="EnsemblPlants"/>
        </authorList>
    </citation>
    <scope>IDENTIFICATION</scope>
</reference>
<keyword evidence="2" id="KW-1185">Reference proteome</keyword>
<evidence type="ECO:0000313" key="1">
    <source>
        <dbReference type="EnsemblPlants" id="AVESA.00010b.r2.6AG1008280.1.CDS"/>
    </source>
</evidence>